<evidence type="ECO:0000313" key="2">
    <source>
        <dbReference type="Proteomes" id="UP000613075"/>
    </source>
</evidence>
<accession>A0ABR9SPB4</accession>
<organism evidence="1 2">
    <name type="scientific">Pseudomonas cyclaminis</name>
    <dbReference type="NCBI Taxonomy" id="2781239"/>
    <lineage>
        <taxon>Bacteria</taxon>
        <taxon>Pseudomonadati</taxon>
        <taxon>Pseudomonadota</taxon>
        <taxon>Gammaproteobacteria</taxon>
        <taxon>Pseudomonadales</taxon>
        <taxon>Pseudomonadaceae</taxon>
        <taxon>Pseudomonas</taxon>
    </lineage>
</organism>
<evidence type="ECO:0000313" key="1">
    <source>
        <dbReference type="EMBL" id="MBE8590758.1"/>
    </source>
</evidence>
<keyword evidence="2" id="KW-1185">Reference proteome</keyword>
<dbReference type="EMBL" id="JADDUM010000041">
    <property type="protein sequence ID" value="MBE8590758.1"/>
    <property type="molecule type" value="Genomic_DNA"/>
</dbReference>
<comment type="caution">
    <text evidence="1">The sequence shown here is derived from an EMBL/GenBank/DDBJ whole genome shotgun (WGS) entry which is preliminary data.</text>
</comment>
<proteinExistence type="predicted"/>
<evidence type="ECO:0008006" key="3">
    <source>
        <dbReference type="Google" id="ProtNLM"/>
    </source>
</evidence>
<dbReference type="RefSeq" id="WP_193861884.1">
    <property type="nucleotide sequence ID" value="NZ_JADDUM010000041.1"/>
</dbReference>
<protein>
    <recommendedName>
        <fullName evidence="3">Lipoprotein</fullName>
    </recommendedName>
</protein>
<gene>
    <name evidence="1" type="ORF">IQK56_07335</name>
</gene>
<name>A0ABR9SPB4_9PSED</name>
<dbReference type="Proteomes" id="UP000613075">
    <property type="component" value="Unassembled WGS sequence"/>
</dbReference>
<reference evidence="1 2" key="1">
    <citation type="submission" date="2020-10" db="EMBL/GenBank/DDBJ databases">
        <title>The draft genomes of Cyclamen pathogen Pseudomonas sp.</title>
        <authorList>
            <person name="Fujikawa T."/>
            <person name="Sawada H."/>
        </authorList>
    </citation>
    <scope>NUCLEOTIDE SEQUENCE [LARGE SCALE GENOMIC DNA]</scope>
    <source>
        <strain evidence="1 2">MAFF 301449</strain>
    </source>
</reference>
<sequence length="77" mass="8561">MKIVLIVMFLIAGCTTKPVPPPQITYTVSGLTASNCAPSDRLARQLREALKSRDEWKLYAERLEKLPAAKISHDPNP</sequence>